<evidence type="ECO:0000256" key="1">
    <source>
        <dbReference type="ARBA" id="ARBA00023015"/>
    </source>
</evidence>
<keyword evidence="1" id="KW-0805">Transcription regulation</keyword>
<protein>
    <recommendedName>
        <fullName evidence="6">TF-B3 domain-containing protein</fullName>
    </recommendedName>
</protein>
<evidence type="ECO:0000256" key="5">
    <source>
        <dbReference type="SAM" id="MobiDB-lite"/>
    </source>
</evidence>
<dbReference type="PROSITE" id="PS50863">
    <property type="entry name" value="B3"/>
    <property type="match status" value="2"/>
</dbReference>
<feature type="region of interest" description="Disordered" evidence="5">
    <location>
        <begin position="211"/>
        <end position="242"/>
    </location>
</feature>
<dbReference type="Proteomes" id="UP001497512">
    <property type="component" value="Chromosome 14"/>
</dbReference>
<evidence type="ECO:0000256" key="4">
    <source>
        <dbReference type="ARBA" id="ARBA00023242"/>
    </source>
</evidence>
<feature type="compositionally biased region" description="Polar residues" evidence="5">
    <location>
        <begin position="390"/>
        <end position="409"/>
    </location>
</feature>
<dbReference type="InterPro" id="IPR044837">
    <property type="entry name" value="REM16-like"/>
</dbReference>
<reference evidence="7" key="1">
    <citation type="submission" date="2024-02" db="EMBL/GenBank/DDBJ databases">
        <authorList>
            <consortium name="ELIXIR-Norway"/>
            <consortium name="Elixir Norway"/>
        </authorList>
    </citation>
    <scope>NUCLEOTIDE SEQUENCE</scope>
</reference>
<feature type="region of interest" description="Disordered" evidence="5">
    <location>
        <begin position="385"/>
        <end position="460"/>
    </location>
</feature>
<evidence type="ECO:0000256" key="3">
    <source>
        <dbReference type="ARBA" id="ARBA00023163"/>
    </source>
</evidence>
<dbReference type="PANTHER" id="PTHR31391:SF157">
    <property type="entry name" value="B3 DOMAIN-CONTAINING PROTEIN REM16"/>
    <property type="match status" value="1"/>
</dbReference>
<dbReference type="SMART" id="SM01019">
    <property type="entry name" value="B3"/>
    <property type="match status" value="2"/>
</dbReference>
<feature type="compositionally biased region" description="Polar residues" evidence="5">
    <location>
        <begin position="421"/>
        <end position="441"/>
    </location>
</feature>
<accession>A0ABP0TS08</accession>
<feature type="region of interest" description="Disordered" evidence="5">
    <location>
        <begin position="553"/>
        <end position="618"/>
    </location>
</feature>
<organism evidence="7 8">
    <name type="scientific">Sphagnum troendelagicum</name>
    <dbReference type="NCBI Taxonomy" id="128251"/>
    <lineage>
        <taxon>Eukaryota</taxon>
        <taxon>Viridiplantae</taxon>
        <taxon>Streptophyta</taxon>
        <taxon>Embryophyta</taxon>
        <taxon>Bryophyta</taxon>
        <taxon>Sphagnophytina</taxon>
        <taxon>Sphagnopsida</taxon>
        <taxon>Sphagnales</taxon>
        <taxon>Sphagnaceae</taxon>
        <taxon>Sphagnum</taxon>
    </lineage>
</organism>
<dbReference type="CDD" id="cd10017">
    <property type="entry name" value="B3_DNA"/>
    <property type="match status" value="2"/>
</dbReference>
<feature type="domain" description="TF-B3" evidence="6">
    <location>
        <begin position="40"/>
        <end position="135"/>
    </location>
</feature>
<dbReference type="PANTHER" id="PTHR31391">
    <property type="entry name" value="B3 DOMAIN-CONTAINING PROTEIN OS11G0197600-RELATED"/>
    <property type="match status" value="1"/>
</dbReference>
<evidence type="ECO:0000259" key="6">
    <source>
        <dbReference type="PROSITE" id="PS50863"/>
    </source>
</evidence>
<dbReference type="Gene3D" id="2.40.330.10">
    <property type="entry name" value="DNA-binding pseudobarrel domain"/>
    <property type="match status" value="2"/>
</dbReference>
<feature type="compositionally biased region" description="Basic and acidic residues" evidence="5">
    <location>
        <begin position="553"/>
        <end position="566"/>
    </location>
</feature>
<sequence length="681" mass="74572">MGYQACSDCISNCQRKHSKEKSSSHGCAKEAAAANELEKPAFMKKMLEGPRTSTMQFPTAFLSVHGDKLEPTVCLETQGGMMWQVEVVTTPGSGTMSTRAGWKKFVADFGVQVGDHLVFTLTGKSHFQVRVFNSSGGERGCRLRSINSPKYQTTPAECTPARDESPGHGQMPSVAGRHLSLKRKKRSNAGTPIPSSKKKVIELDSSASISTSIDGSGNETTSVVAQPGNTPEVLGTPKRGESLTPHRVINGVVVSQRRAATKEEKVKALSAAESLTLSNPHCLMVMSKAYVYKGFWLGLPRMFCRDWMPKESREITLVDVSEDQEWPVKWLYRDGAAQTGMSGGWRRFALDHHLEESDVCVFELVNPTKYVVKVHIFTAVNTDTDEGAENSLQGDTSHQKANNHQNVQDKSNEDEDISAFHRTSSNFTTGKVSSPRYGSQTARKKIGQLPVEAISPSTPKSPKVAEQIAEQVVEQVAGNATDVKEGKFKARPKQGVSKQKPAVRNKSRFTNATGGCEIPAYVIDGSLEVNIDYHVKKPSSAEQSTLFVSRSIEGKGRCGTEPHGGEETTPPQGRSPGMQAIVQYEQSSDLPHPNDSRASMLKSSQGSQPQGNENKPEGQLLYKVVQLHRGRDTKKGVEFLVELEGVPSHEDVKGATKDKKTGFWWVPHERFEWGMDNCLLG</sequence>
<keyword evidence="2" id="KW-0238">DNA-binding</keyword>
<evidence type="ECO:0000313" key="7">
    <source>
        <dbReference type="EMBL" id="CAK9203448.1"/>
    </source>
</evidence>
<feature type="compositionally biased region" description="Polar residues" evidence="5">
    <location>
        <begin position="601"/>
        <end position="613"/>
    </location>
</feature>
<feature type="domain" description="TF-B3" evidence="6">
    <location>
        <begin position="282"/>
        <end position="378"/>
    </location>
</feature>
<evidence type="ECO:0000256" key="2">
    <source>
        <dbReference type="ARBA" id="ARBA00023125"/>
    </source>
</evidence>
<keyword evidence="3" id="KW-0804">Transcription</keyword>
<evidence type="ECO:0000313" key="8">
    <source>
        <dbReference type="Proteomes" id="UP001497512"/>
    </source>
</evidence>
<keyword evidence="8" id="KW-1185">Reference proteome</keyword>
<dbReference type="Pfam" id="PF02362">
    <property type="entry name" value="B3"/>
    <property type="match status" value="2"/>
</dbReference>
<dbReference type="InterPro" id="IPR015300">
    <property type="entry name" value="DNA-bd_pseudobarrel_sf"/>
</dbReference>
<dbReference type="EMBL" id="OZ019906">
    <property type="protein sequence ID" value="CAK9203448.1"/>
    <property type="molecule type" value="Genomic_DNA"/>
</dbReference>
<feature type="compositionally biased region" description="Polar residues" evidence="5">
    <location>
        <begin position="218"/>
        <end position="229"/>
    </location>
</feature>
<name>A0ABP0TS08_9BRYO</name>
<proteinExistence type="predicted"/>
<gene>
    <name evidence="7" type="ORF">CSSPTR1EN2_LOCUS6891</name>
</gene>
<dbReference type="SUPFAM" id="SSF101936">
    <property type="entry name" value="DNA-binding pseudobarrel domain"/>
    <property type="match status" value="2"/>
</dbReference>
<feature type="region of interest" description="Disordered" evidence="5">
    <location>
        <begin position="151"/>
        <end position="195"/>
    </location>
</feature>
<keyword evidence="4" id="KW-0539">Nucleus</keyword>
<dbReference type="InterPro" id="IPR003340">
    <property type="entry name" value="B3_DNA-bd"/>
</dbReference>